<dbReference type="AlphaFoldDB" id="W2XQT9"/>
<dbReference type="EMBL" id="ANIX01000373">
    <property type="protein sequence ID" value="ETP25210.1"/>
    <property type="molecule type" value="Genomic_DNA"/>
</dbReference>
<name>W2XQT9_PHYNI</name>
<proteinExistence type="predicted"/>
<evidence type="ECO:0000313" key="2">
    <source>
        <dbReference type="Proteomes" id="UP000018958"/>
    </source>
</evidence>
<organism evidence="1 2">
    <name type="scientific">Phytophthora nicotianae CJ01A1</name>
    <dbReference type="NCBI Taxonomy" id="1317063"/>
    <lineage>
        <taxon>Eukaryota</taxon>
        <taxon>Sar</taxon>
        <taxon>Stramenopiles</taxon>
        <taxon>Oomycota</taxon>
        <taxon>Peronosporomycetes</taxon>
        <taxon>Peronosporales</taxon>
        <taxon>Peronosporaceae</taxon>
        <taxon>Phytophthora</taxon>
    </lineage>
</organism>
<evidence type="ECO:0000313" key="1">
    <source>
        <dbReference type="EMBL" id="ETP25210.1"/>
    </source>
</evidence>
<protein>
    <submittedName>
        <fullName evidence="1">Uncharacterized protein</fullName>
    </submittedName>
</protein>
<gene>
    <name evidence="1" type="ORF">F441_01889</name>
</gene>
<reference evidence="1 2" key="1">
    <citation type="submission" date="2013-11" db="EMBL/GenBank/DDBJ databases">
        <title>The Genome Sequence of Phytophthora parasitica CJ01A1.</title>
        <authorList>
            <consortium name="The Broad Institute Genomics Platform"/>
            <person name="Russ C."/>
            <person name="Tyler B."/>
            <person name="Panabieres F."/>
            <person name="Shan W."/>
            <person name="Tripathy S."/>
            <person name="Grunwald N."/>
            <person name="Machado M."/>
            <person name="Johnson C.S."/>
            <person name="Walker B."/>
            <person name="Young S.K."/>
            <person name="Zeng Q."/>
            <person name="Gargeya S."/>
            <person name="Fitzgerald M."/>
            <person name="Haas B."/>
            <person name="Abouelleil A."/>
            <person name="Allen A.W."/>
            <person name="Alvarado L."/>
            <person name="Arachchi H.M."/>
            <person name="Berlin A.M."/>
            <person name="Chapman S.B."/>
            <person name="Gainer-Dewar J."/>
            <person name="Goldberg J."/>
            <person name="Griggs A."/>
            <person name="Gujja S."/>
            <person name="Hansen M."/>
            <person name="Howarth C."/>
            <person name="Imamovic A."/>
            <person name="Ireland A."/>
            <person name="Larimer J."/>
            <person name="McCowan C."/>
            <person name="Murphy C."/>
            <person name="Pearson M."/>
            <person name="Poon T.W."/>
            <person name="Priest M."/>
            <person name="Roberts A."/>
            <person name="Saif S."/>
            <person name="Shea T."/>
            <person name="Sisk P."/>
            <person name="Sykes S."/>
            <person name="Wortman J."/>
            <person name="Nusbaum C."/>
            <person name="Birren B."/>
        </authorList>
    </citation>
    <scope>NUCLEOTIDE SEQUENCE [LARGE SCALE GENOMIC DNA]</scope>
    <source>
        <strain evidence="1 2">CJ01A1</strain>
    </source>
</reference>
<dbReference type="Proteomes" id="UP000018958">
    <property type="component" value="Unassembled WGS sequence"/>
</dbReference>
<comment type="caution">
    <text evidence="1">The sequence shown here is derived from an EMBL/GenBank/DDBJ whole genome shotgun (WGS) entry which is preliminary data.</text>
</comment>
<sequence length="120" mass="13635">MKHATTSATLGGSRTLMEYHCHTKVIAMDYAYKTIKYNLPLLDILSLTVRTVIQGFRFDKQVAHEQNIASKFRHVLGEITADTPALEGKTKEGHLEGEPFQQKGRLVREKNNTQALFDFK</sequence>
<accession>W2XQT9</accession>